<dbReference type="EMBL" id="CM016554">
    <property type="protein sequence ID" value="TKW25617.1"/>
    <property type="molecule type" value="Genomic_DNA"/>
</dbReference>
<evidence type="ECO:0000313" key="2">
    <source>
        <dbReference type="EMBL" id="TKW25617.1"/>
    </source>
</evidence>
<dbReference type="Proteomes" id="UP000298652">
    <property type="component" value="Chromosome 3"/>
</dbReference>
<name>A0A4U6VMI4_SETVI</name>
<protein>
    <submittedName>
        <fullName evidence="2">Uncharacterized protein</fullName>
    </submittedName>
</protein>
<proteinExistence type="predicted"/>
<feature type="region of interest" description="Disordered" evidence="1">
    <location>
        <begin position="24"/>
        <end position="44"/>
    </location>
</feature>
<organism evidence="2 3">
    <name type="scientific">Setaria viridis</name>
    <name type="common">Green bristlegrass</name>
    <name type="synonym">Setaria italica subsp. viridis</name>
    <dbReference type="NCBI Taxonomy" id="4556"/>
    <lineage>
        <taxon>Eukaryota</taxon>
        <taxon>Viridiplantae</taxon>
        <taxon>Streptophyta</taxon>
        <taxon>Embryophyta</taxon>
        <taxon>Tracheophyta</taxon>
        <taxon>Spermatophyta</taxon>
        <taxon>Magnoliopsida</taxon>
        <taxon>Liliopsida</taxon>
        <taxon>Poales</taxon>
        <taxon>Poaceae</taxon>
        <taxon>PACMAD clade</taxon>
        <taxon>Panicoideae</taxon>
        <taxon>Panicodae</taxon>
        <taxon>Paniceae</taxon>
        <taxon>Cenchrinae</taxon>
        <taxon>Setaria</taxon>
    </lineage>
</organism>
<dbReference type="AlphaFoldDB" id="A0A4U6VMI4"/>
<gene>
    <name evidence="2" type="ORF">SEVIR_3G130301v2</name>
</gene>
<reference evidence="2" key="1">
    <citation type="submission" date="2019-03" db="EMBL/GenBank/DDBJ databases">
        <title>WGS assembly of Setaria viridis.</title>
        <authorList>
            <person name="Huang P."/>
            <person name="Jenkins J."/>
            <person name="Grimwood J."/>
            <person name="Barry K."/>
            <person name="Healey A."/>
            <person name="Mamidi S."/>
            <person name="Sreedasyam A."/>
            <person name="Shu S."/>
            <person name="Feldman M."/>
            <person name="Wu J."/>
            <person name="Yu Y."/>
            <person name="Chen C."/>
            <person name="Johnson J."/>
            <person name="Rokhsar D."/>
            <person name="Baxter I."/>
            <person name="Schmutz J."/>
            <person name="Brutnell T."/>
            <person name="Kellogg E."/>
        </authorList>
    </citation>
    <scope>NUCLEOTIDE SEQUENCE [LARGE SCALE GENOMIC DNA]</scope>
</reference>
<evidence type="ECO:0000313" key="3">
    <source>
        <dbReference type="Proteomes" id="UP000298652"/>
    </source>
</evidence>
<dbReference type="Gramene" id="TKW25617">
    <property type="protein sequence ID" value="TKW25617"/>
    <property type="gene ID" value="SEVIR_3G130301v2"/>
</dbReference>
<accession>A0A4U6VMI4</accession>
<keyword evidence="3" id="KW-1185">Reference proteome</keyword>
<sequence>MGDGTAPHMGFTCCLLHPRKVKPPKASPGLAGLSPSLGKQTPSPSLPACVVAAIRSRHELQAQA</sequence>
<evidence type="ECO:0000256" key="1">
    <source>
        <dbReference type="SAM" id="MobiDB-lite"/>
    </source>
</evidence>